<feature type="compositionally biased region" description="Basic and acidic residues" evidence="1">
    <location>
        <begin position="68"/>
        <end position="79"/>
    </location>
</feature>
<evidence type="ECO:0000313" key="4">
    <source>
        <dbReference type="Proteomes" id="UP001150904"/>
    </source>
</evidence>
<dbReference type="GeneID" id="83174816"/>
<feature type="region of interest" description="Disordered" evidence="1">
    <location>
        <begin position="1"/>
        <end position="22"/>
    </location>
</feature>
<accession>A0A9W9NEF9</accession>
<organism evidence="3 4">
    <name type="scientific">Penicillium cinerascens</name>
    <dbReference type="NCBI Taxonomy" id="70096"/>
    <lineage>
        <taxon>Eukaryota</taxon>
        <taxon>Fungi</taxon>
        <taxon>Dikarya</taxon>
        <taxon>Ascomycota</taxon>
        <taxon>Pezizomycotina</taxon>
        <taxon>Eurotiomycetes</taxon>
        <taxon>Eurotiomycetidae</taxon>
        <taxon>Eurotiales</taxon>
        <taxon>Aspergillaceae</taxon>
        <taxon>Penicillium</taxon>
    </lineage>
</organism>
<proteinExistence type="predicted"/>
<protein>
    <submittedName>
        <fullName evidence="3">Uncharacterized protein</fullName>
    </submittedName>
</protein>
<feature type="region of interest" description="Disordered" evidence="1">
    <location>
        <begin position="65"/>
        <end position="127"/>
    </location>
</feature>
<evidence type="ECO:0000256" key="1">
    <source>
        <dbReference type="SAM" id="MobiDB-lite"/>
    </source>
</evidence>
<comment type="caution">
    <text evidence="3">The sequence shown here is derived from an EMBL/GenBank/DDBJ whole genome shotgun (WGS) entry which is preliminary data.</text>
</comment>
<dbReference type="EMBL" id="JAPQKR010000004">
    <property type="protein sequence ID" value="KAJ5218354.1"/>
    <property type="molecule type" value="Genomic_DNA"/>
</dbReference>
<reference evidence="3" key="1">
    <citation type="submission" date="2022-12" db="EMBL/GenBank/DDBJ databases">
        <authorList>
            <person name="Petersen C."/>
        </authorList>
    </citation>
    <scope>NUCLEOTIDE SEQUENCE</scope>
    <source>
        <strain evidence="3">IBT 15544</strain>
    </source>
</reference>
<keyword evidence="4" id="KW-1185">Reference proteome</keyword>
<dbReference type="RefSeq" id="XP_058312927.1">
    <property type="nucleotide sequence ID" value="XM_058447516.1"/>
</dbReference>
<name>A0A9W9NEF9_9EURO</name>
<gene>
    <name evidence="3" type="ORF">N7498_000453</name>
</gene>
<feature type="compositionally biased region" description="Pro residues" evidence="1">
    <location>
        <begin position="99"/>
        <end position="117"/>
    </location>
</feature>
<feature type="compositionally biased region" description="Polar residues" evidence="1">
    <location>
        <begin position="80"/>
        <end position="91"/>
    </location>
</feature>
<keyword evidence="2" id="KW-0472">Membrane</keyword>
<evidence type="ECO:0000256" key="2">
    <source>
        <dbReference type="SAM" id="Phobius"/>
    </source>
</evidence>
<reference evidence="3" key="2">
    <citation type="journal article" date="2023" name="IMA Fungus">
        <title>Comparative genomic study of the Penicillium genus elucidates a diverse pangenome and 15 lateral gene transfer events.</title>
        <authorList>
            <person name="Petersen C."/>
            <person name="Sorensen T."/>
            <person name="Nielsen M.R."/>
            <person name="Sondergaard T.E."/>
            <person name="Sorensen J.L."/>
            <person name="Fitzpatrick D.A."/>
            <person name="Frisvad J.C."/>
            <person name="Nielsen K.L."/>
        </authorList>
    </citation>
    <scope>NUCLEOTIDE SEQUENCE</scope>
    <source>
        <strain evidence="3">IBT 15544</strain>
    </source>
</reference>
<evidence type="ECO:0000313" key="3">
    <source>
        <dbReference type="EMBL" id="KAJ5218354.1"/>
    </source>
</evidence>
<dbReference type="AlphaFoldDB" id="A0A9W9NEF9"/>
<dbReference type="Proteomes" id="UP001150904">
    <property type="component" value="Unassembled WGS sequence"/>
</dbReference>
<feature type="transmembrane region" description="Helical" evidence="2">
    <location>
        <begin position="179"/>
        <end position="205"/>
    </location>
</feature>
<dbReference type="OrthoDB" id="10624658at2759"/>
<sequence length="208" mass="23703">MANTIPSVHLYQPPSDQGNFQHYNNDSISIISHSRCQSLVSAISAEGDDNGHIGLLNDHRHTRNFSKSSREEQYQDRSHLSNNHHSQAHPSENQKRTPIQPPQPILPGLPTPATHPTPKPRRESTRYYSGAGWDTQIGYEWEIQGEYNPGHSTGLKIWNSWSNAKTEWRVGSRERVLKYYVGGPLLVLFVLAIVLVIVWLIVYFAKWT</sequence>
<keyword evidence="2" id="KW-0812">Transmembrane</keyword>
<keyword evidence="2" id="KW-1133">Transmembrane helix</keyword>